<dbReference type="Proteomes" id="UP000515976">
    <property type="component" value="Chromosome"/>
</dbReference>
<sequence>MSTTPPEPTPRPEESTDPERIEEHIAATREDLAATIDALEAKVDVVGRASDRARALRAAATDEVGRPRTAVLAAAAVVVVGLVAAAVVLGRRR</sequence>
<keyword evidence="1" id="KW-0812">Transmembrane</keyword>
<protein>
    <submittedName>
        <fullName evidence="2">DUF3618 domain-containing protein</fullName>
    </submittedName>
</protein>
<dbReference type="Pfam" id="PF12277">
    <property type="entry name" value="DUF3618"/>
    <property type="match status" value="1"/>
</dbReference>
<dbReference type="AlphaFoldDB" id="A0A7G9QZZ7"/>
<organism evidence="2 3">
    <name type="scientific">Phycicoccus endophyticus</name>
    <dbReference type="NCBI Taxonomy" id="1690220"/>
    <lineage>
        <taxon>Bacteria</taxon>
        <taxon>Bacillati</taxon>
        <taxon>Actinomycetota</taxon>
        <taxon>Actinomycetes</taxon>
        <taxon>Micrococcales</taxon>
        <taxon>Intrasporangiaceae</taxon>
        <taxon>Phycicoccus</taxon>
    </lineage>
</organism>
<evidence type="ECO:0000313" key="2">
    <source>
        <dbReference type="EMBL" id="QNN48922.1"/>
    </source>
</evidence>
<evidence type="ECO:0000313" key="3">
    <source>
        <dbReference type="Proteomes" id="UP000515976"/>
    </source>
</evidence>
<dbReference type="KEGG" id="pei:H9L10_11670"/>
<keyword evidence="1" id="KW-0472">Membrane</keyword>
<name>A0A7G9QZZ7_9MICO</name>
<evidence type="ECO:0000256" key="1">
    <source>
        <dbReference type="SAM" id="Phobius"/>
    </source>
</evidence>
<proteinExistence type="predicted"/>
<keyword evidence="3" id="KW-1185">Reference proteome</keyword>
<reference evidence="2 3" key="1">
    <citation type="submission" date="2020-08" db="EMBL/GenBank/DDBJ databases">
        <title>Genome sequence of Phycicoccus endophyticus JCM 31784T.</title>
        <authorList>
            <person name="Hyun D.-W."/>
            <person name="Bae J.-W."/>
        </authorList>
    </citation>
    <scope>NUCLEOTIDE SEQUENCE [LARGE SCALE GENOMIC DNA]</scope>
    <source>
        <strain evidence="2 3">JCM 31784</strain>
    </source>
</reference>
<gene>
    <name evidence="2" type="ORF">H9L10_11670</name>
</gene>
<dbReference type="InterPro" id="IPR022062">
    <property type="entry name" value="DUF3618"/>
</dbReference>
<keyword evidence="1" id="KW-1133">Transmembrane helix</keyword>
<dbReference type="EMBL" id="CP060712">
    <property type="protein sequence ID" value="QNN48922.1"/>
    <property type="molecule type" value="Genomic_DNA"/>
</dbReference>
<feature type="transmembrane region" description="Helical" evidence="1">
    <location>
        <begin position="70"/>
        <end position="90"/>
    </location>
</feature>
<dbReference type="RefSeq" id="WP_166104802.1">
    <property type="nucleotide sequence ID" value="NZ_BMMY01000010.1"/>
</dbReference>
<accession>A0A7G9QZZ7</accession>